<sequence length="142" mass="16468">MKGKKQEMTMFESLNKGLTHSCKLIAHPERIVDEKRTKMQDKLGWRVVWYRMGFKKQKNRTNDHLIVNPGGRGKTPPDQLVVFIAVNDQRFKLQCLPVIPPLNQAKTPTPWTTKDRKSEPEIYRVEAGGWNCSFSSSFCPFF</sequence>
<protein>
    <submittedName>
        <fullName evidence="1">Uncharacterized protein</fullName>
    </submittedName>
</protein>
<proteinExistence type="predicted"/>
<accession>A0A835UYQ7</accession>
<gene>
    <name evidence="1" type="ORF">HPP92_013706</name>
</gene>
<dbReference type="Proteomes" id="UP000639772">
    <property type="component" value="Chromosome 6"/>
</dbReference>
<evidence type="ECO:0000313" key="1">
    <source>
        <dbReference type="EMBL" id="KAG0478987.1"/>
    </source>
</evidence>
<comment type="caution">
    <text evidence="1">The sequence shown here is derived from an EMBL/GenBank/DDBJ whole genome shotgun (WGS) entry which is preliminary data.</text>
</comment>
<name>A0A835UYQ7_VANPL</name>
<organism evidence="1 2">
    <name type="scientific">Vanilla planifolia</name>
    <name type="common">Vanilla</name>
    <dbReference type="NCBI Taxonomy" id="51239"/>
    <lineage>
        <taxon>Eukaryota</taxon>
        <taxon>Viridiplantae</taxon>
        <taxon>Streptophyta</taxon>
        <taxon>Embryophyta</taxon>
        <taxon>Tracheophyta</taxon>
        <taxon>Spermatophyta</taxon>
        <taxon>Magnoliopsida</taxon>
        <taxon>Liliopsida</taxon>
        <taxon>Asparagales</taxon>
        <taxon>Orchidaceae</taxon>
        <taxon>Vanilloideae</taxon>
        <taxon>Vanilleae</taxon>
        <taxon>Vanilla</taxon>
    </lineage>
</organism>
<evidence type="ECO:0000313" key="2">
    <source>
        <dbReference type="Proteomes" id="UP000639772"/>
    </source>
</evidence>
<dbReference type="AlphaFoldDB" id="A0A835UYQ7"/>
<dbReference type="EMBL" id="JADCNM010000006">
    <property type="protein sequence ID" value="KAG0478987.1"/>
    <property type="molecule type" value="Genomic_DNA"/>
</dbReference>
<reference evidence="1 2" key="1">
    <citation type="journal article" date="2020" name="Nat. Food">
        <title>A phased Vanilla planifolia genome enables genetic improvement of flavour and production.</title>
        <authorList>
            <person name="Hasing T."/>
            <person name="Tang H."/>
            <person name="Brym M."/>
            <person name="Khazi F."/>
            <person name="Huang T."/>
            <person name="Chambers A.H."/>
        </authorList>
    </citation>
    <scope>NUCLEOTIDE SEQUENCE [LARGE SCALE GENOMIC DNA]</scope>
    <source>
        <tissue evidence="1">Leaf</tissue>
    </source>
</reference>